<dbReference type="SMR" id="A0A0W0CY10"/>
<feature type="coiled-coil region" evidence="10">
    <location>
        <begin position="198"/>
        <end position="243"/>
    </location>
</feature>
<dbReference type="GO" id="GO:0000462">
    <property type="term" value="P:maturation of SSU-rRNA from tricistronic rRNA transcript (SSU-rRNA, 5.8S rRNA, LSU-rRNA)"/>
    <property type="evidence" value="ECO:0007669"/>
    <property type="project" value="TreeGrafter"/>
</dbReference>
<sequence length="313" mass="37332">MSYYFKNIKPSYDDDSDEVSDEQDLDAILASKMRGRAESDDESSEEEDDGLSKLSFGSLKKAEDQLEEEERGELRKKRKPQHSKPINDEPEVRHKVYKEEEQEESDSESGSDDGAFFEEDERDNHSRPKNKNSKKRKHAPTEHSSKKRVSKIRDIPGLEIARQAKSGIYQDVRFTKATGEATDFSVIRRRYKFLDEYREKEIEEMERLLNDKKFVNKAESREIENMKEKVRSMKSRLQSVKNRELEQQIVKDYEGKLNEGNKNRFHLKKAEKRKVIQKWKFDHMKAKQREKVMERKRKKKLGKEFKQFEFHNR</sequence>
<feature type="compositionally biased region" description="Acidic residues" evidence="11">
    <location>
        <begin position="13"/>
        <end position="25"/>
    </location>
</feature>
<evidence type="ECO:0000256" key="6">
    <source>
        <dbReference type="ARBA" id="ARBA00023242"/>
    </source>
</evidence>
<feature type="compositionally biased region" description="Basic residues" evidence="11">
    <location>
        <begin position="127"/>
        <end position="138"/>
    </location>
</feature>
<evidence type="ECO:0000256" key="10">
    <source>
        <dbReference type="SAM" id="Coils"/>
    </source>
</evidence>
<feature type="compositionally biased region" description="Basic and acidic residues" evidence="11">
    <location>
        <begin position="85"/>
        <end position="99"/>
    </location>
</feature>
<evidence type="ECO:0000256" key="2">
    <source>
        <dbReference type="ARBA" id="ARBA00009418"/>
    </source>
</evidence>
<name>A0A0W0CY10_CANGB</name>
<evidence type="ECO:0000313" key="12">
    <source>
        <dbReference type="EMBL" id="KTB08035.1"/>
    </source>
</evidence>
<evidence type="ECO:0000256" key="7">
    <source>
        <dbReference type="ARBA" id="ARBA00023274"/>
    </source>
</evidence>
<evidence type="ECO:0000256" key="11">
    <source>
        <dbReference type="SAM" id="MobiDB-lite"/>
    </source>
</evidence>
<evidence type="ECO:0000256" key="3">
    <source>
        <dbReference type="ARBA" id="ARBA00022517"/>
    </source>
</evidence>
<dbReference type="EMBL" id="LLZZ01000106">
    <property type="protein sequence ID" value="KTB08035.1"/>
    <property type="molecule type" value="Genomic_DNA"/>
</dbReference>
<comment type="subcellular location">
    <subcellularLocation>
        <location evidence="1 9">Nucleus</location>
        <location evidence="1 9">Nucleolus</location>
    </subcellularLocation>
</comment>
<proteinExistence type="inferred from homology"/>
<gene>
    <name evidence="12" type="ORF">AO440_004060</name>
</gene>
<evidence type="ECO:0000256" key="8">
    <source>
        <dbReference type="ARBA" id="ARBA00025053"/>
    </source>
</evidence>
<reference evidence="12 13" key="1">
    <citation type="submission" date="2015-10" db="EMBL/GenBank/DDBJ databases">
        <title>Draft genomes sequences of Candida glabrata isolates 1A, 1B, 2A, 2B, 3A and 3B.</title>
        <authorList>
            <person name="Haavelsrud O.E."/>
            <person name="Gaustad P."/>
        </authorList>
    </citation>
    <scope>NUCLEOTIDE SEQUENCE [LARGE SCALE GENOMIC DNA]</scope>
    <source>
        <strain evidence="12">910700640</strain>
    </source>
</reference>
<dbReference type="PhylomeDB" id="A0A0W0CY10"/>
<dbReference type="AlphaFoldDB" id="A0A0W0CY10"/>
<comment type="subunit">
    <text evidence="9">Associates with 90S and pre-40S pre-ribosomal particles.</text>
</comment>
<evidence type="ECO:0000256" key="4">
    <source>
        <dbReference type="ARBA" id="ARBA00022552"/>
    </source>
</evidence>
<keyword evidence="5 10" id="KW-0175">Coiled coil</keyword>
<evidence type="ECO:0000256" key="1">
    <source>
        <dbReference type="ARBA" id="ARBA00004604"/>
    </source>
</evidence>
<protein>
    <recommendedName>
        <fullName evidence="9">rRNA biogenesis protein RRP36</fullName>
    </recommendedName>
</protein>
<dbReference type="GO" id="GO:0030686">
    <property type="term" value="C:90S preribosome"/>
    <property type="evidence" value="ECO:0007669"/>
    <property type="project" value="TreeGrafter"/>
</dbReference>
<dbReference type="Pfam" id="PF06102">
    <property type="entry name" value="RRP36"/>
    <property type="match status" value="1"/>
</dbReference>
<dbReference type="OrthoDB" id="448446at2759"/>
<dbReference type="OMA" id="ERKEMPW"/>
<feature type="region of interest" description="Disordered" evidence="11">
    <location>
        <begin position="1"/>
        <end position="157"/>
    </location>
</feature>
<keyword evidence="4 9" id="KW-0698">rRNA processing</keyword>
<comment type="caution">
    <text evidence="12">The sequence shown here is derived from an EMBL/GenBank/DDBJ whole genome shotgun (WGS) entry which is preliminary data.</text>
</comment>
<dbReference type="VEuPathDB" id="FungiDB:CAGL0M04719g"/>
<organism evidence="12 13">
    <name type="scientific">Candida glabrata</name>
    <name type="common">Yeast</name>
    <name type="synonym">Torulopsis glabrata</name>
    <dbReference type="NCBI Taxonomy" id="5478"/>
    <lineage>
        <taxon>Eukaryota</taxon>
        <taxon>Fungi</taxon>
        <taxon>Dikarya</taxon>
        <taxon>Ascomycota</taxon>
        <taxon>Saccharomycotina</taxon>
        <taxon>Saccharomycetes</taxon>
        <taxon>Saccharomycetales</taxon>
        <taxon>Saccharomycetaceae</taxon>
        <taxon>Nakaseomyces</taxon>
    </lineage>
</organism>
<keyword evidence="6 9" id="KW-0539">Nucleus</keyword>
<dbReference type="VEuPathDB" id="FungiDB:GWK60_M04653"/>
<dbReference type="InterPro" id="IPR009292">
    <property type="entry name" value="RRP36"/>
</dbReference>
<accession>A0A0W0CY10</accession>
<evidence type="ECO:0000256" key="5">
    <source>
        <dbReference type="ARBA" id="ARBA00023054"/>
    </source>
</evidence>
<keyword evidence="7 9" id="KW-0687">Ribonucleoprotein</keyword>
<feature type="region of interest" description="Disordered" evidence="11">
    <location>
        <begin position="287"/>
        <end position="313"/>
    </location>
</feature>
<dbReference type="VEuPathDB" id="FungiDB:B1J91_M04719g"/>
<dbReference type="Proteomes" id="UP000054886">
    <property type="component" value="Unassembled WGS sequence"/>
</dbReference>
<keyword evidence="3 9" id="KW-0690">Ribosome biogenesis</keyword>
<comment type="similarity">
    <text evidence="2 9">Belongs to the RRP36 family.</text>
</comment>
<dbReference type="GO" id="GO:0005730">
    <property type="term" value="C:nucleolus"/>
    <property type="evidence" value="ECO:0007669"/>
    <property type="project" value="UniProtKB-SubCell"/>
</dbReference>
<dbReference type="PANTHER" id="PTHR21738">
    <property type="entry name" value="RIBOSOMAL RNA PROCESSING PROTEIN 36 HOMOLOG"/>
    <property type="match status" value="1"/>
</dbReference>
<dbReference type="PANTHER" id="PTHR21738:SF0">
    <property type="entry name" value="RIBOSOMAL RNA PROCESSING PROTEIN 36 HOMOLOG"/>
    <property type="match status" value="1"/>
</dbReference>
<dbReference type="VEuPathDB" id="FungiDB:GVI51_M04653"/>
<evidence type="ECO:0000313" key="13">
    <source>
        <dbReference type="Proteomes" id="UP000054886"/>
    </source>
</evidence>
<comment type="function">
    <text evidence="8 9">Component of the 90S pre-ribosome involved in the maturation of rRNAs. Required for early cleavages of the pre-RNAs in the 40S ribosomal subunit maturation pathway.</text>
</comment>
<feature type="compositionally biased region" description="Acidic residues" evidence="11">
    <location>
        <begin position="100"/>
        <end position="121"/>
    </location>
</feature>
<feature type="compositionally biased region" description="Basic and acidic residues" evidence="11">
    <location>
        <begin position="302"/>
        <end position="313"/>
    </location>
</feature>
<feature type="compositionally biased region" description="Acidic residues" evidence="11">
    <location>
        <begin position="39"/>
        <end position="49"/>
    </location>
</feature>
<evidence type="ECO:0000256" key="9">
    <source>
        <dbReference type="RuleBase" id="RU368027"/>
    </source>
</evidence>